<keyword evidence="3" id="KW-1185">Reference proteome</keyword>
<name>A0A2X2W8Z8_9FIRM</name>
<reference evidence="2 3" key="1">
    <citation type="submission" date="2018-06" db="EMBL/GenBank/DDBJ databases">
        <authorList>
            <consortium name="Pathogen Informatics"/>
            <person name="Doyle S."/>
        </authorList>
    </citation>
    <scope>NUCLEOTIDE SEQUENCE [LARGE SCALE GENOMIC DNA]</scope>
    <source>
        <strain evidence="2 3">NCTC11224</strain>
    </source>
</reference>
<dbReference type="RefSeq" id="WP_112481649.1">
    <property type="nucleotide sequence ID" value="NZ_JAIWZC010000001.1"/>
</dbReference>
<proteinExistence type="predicted"/>
<protein>
    <submittedName>
        <fullName evidence="2">Helix-turn-helix domain</fullName>
    </submittedName>
</protein>
<organism evidence="2 3">
    <name type="scientific">Enterocloster clostridioformis</name>
    <dbReference type="NCBI Taxonomy" id="1531"/>
    <lineage>
        <taxon>Bacteria</taxon>
        <taxon>Bacillati</taxon>
        <taxon>Bacillota</taxon>
        <taxon>Clostridia</taxon>
        <taxon>Lachnospirales</taxon>
        <taxon>Lachnospiraceae</taxon>
        <taxon>Enterocloster</taxon>
    </lineage>
</organism>
<dbReference type="Pfam" id="PF12645">
    <property type="entry name" value="HTH_16"/>
    <property type="match status" value="1"/>
</dbReference>
<dbReference type="InterPro" id="IPR013325">
    <property type="entry name" value="RNA_pol_sigma_r2"/>
</dbReference>
<dbReference type="SUPFAM" id="SSF88946">
    <property type="entry name" value="Sigma2 domain of RNA polymerase sigma factors"/>
    <property type="match status" value="1"/>
</dbReference>
<gene>
    <name evidence="2" type="ORF">NCTC11224_01456</name>
</gene>
<dbReference type="AlphaFoldDB" id="A0A2X2W8Z8"/>
<sequence>MNFKELLLQAKEGKEPAAVALLEMYKPLLVKNAIVNSRFDEDLYQELCIILLKCIAQFRM</sequence>
<dbReference type="InterPro" id="IPR024760">
    <property type="entry name" value="HTH_dom_conjug_TS-like"/>
</dbReference>
<dbReference type="EMBL" id="UAVW01000003">
    <property type="protein sequence ID" value="SQB10149.1"/>
    <property type="molecule type" value="Genomic_DNA"/>
</dbReference>
<evidence type="ECO:0000313" key="3">
    <source>
        <dbReference type="Proteomes" id="UP000251853"/>
    </source>
</evidence>
<dbReference type="Proteomes" id="UP000251853">
    <property type="component" value="Unassembled WGS sequence"/>
</dbReference>
<accession>A0A2X2W8Z8</accession>
<evidence type="ECO:0000313" key="2">
    <source>
        <dbReference type="EMBL" id="SQB10149.1"/>
    </source>
</evidence>
<dbReference type="GO" id="GO:0006352">
    <property type="term" value="P:DNA-templated transcription initiation"/>
    <property type="evidence" value="ECO:0007669"/>
    <property type="project" value="InterPro"/>
</dbReference>
<evidence type="ECO:0000259" key="1">
    <source>
        <dbReference type="Pfam" id="PF12645"/>
    </source>
</evidence>
<feature type="domain" description="Helix-turn-helix conjugative transposon-like" evidence="1">
    <location>
        <begin position="5"/>
        <end position="59"/>
    </location>
</feature>
<dbReference type="GO" id="GO:0003700">
    <property type="term" value="F:DNA-binding transcription factor activity"/>
    <property type="evidence" value="ECO:0007669"/>
    <property type="project" value="InterPro"/>
</dbReference>